<comment type="caution">
    <text evidence="2">The sequence shown here is derived from an EMBL/GenBank/DDBJ whole genome shotgun (WGS) entry which is preliminary data.</text>
</comment>
<evidence type="ECO:0008006" key="4">
    <source>
        <dbReference type="Google" id="ProtNLM"/>
    </source>
</evidence>
<gene>
    <name evidence="2" type="ORF">EUX52_02405</name>
</gene>
<sequence length="294" mass="33075">MKQFGRRWKLDISNDQETLNIEQLRVAFEIDKTINEKPNPAKIQVWNLNRDHINQLLSQDYKKVALSVGYGELRQIYAGDITKTRIQREGLDFVLTLECSDGYQAYTQSRAKTTLKAGATDKQIVEELQKTMPKVQTGAIDIPNQRKLPRGRVLNGNSRDILTKIARNNKADWSIQDGSLIFLPKDKVLSDDAVLISQDTGMINAPEQTDEGLELTCLLNPALQIGGLVKVESIIEYFNGEYKIVKLAHSGDGIGGDWHSKMTVVGGKFQKVEKEKSGQKSDKKTDKQSKDKKK</sequence>
<evidence type="ECO:0000256" key="1">
    <source>
        <dbReference type="SAM" id="MobiDB-lite"/>
    </source>
</evidence>
<dbReference type="Pfam" id="PF22759">
    <property type="entry name" value="E217_GP41"/>
    <property type="match status" value="1"/>
</dbReference>
<evidence type="ECO:0000313" key="3">
    <source>
        <dbReference type="Proteomes" id="UP000316282"/>
    </source>
</evidence>
<accession>A0A502LF86</accession>
<evidence type="ECO:0000313" key="2">
    <source>
        <dbReference type="EMBL" id="TPH22888.1"/>
    </source>
</evidence>
<name>A0A502LF86_HAEHA</name>
<reference evidence="2 3" key="1">
    <citation type="submission" date="2019-01" db="EMBL/GenBank/DDBJ databases">
        <title>Comparative genomic analysis identifies haemin-independent Haemophilus haemolyticus: a formal re-classification of Haemophilus intermedius.</title>
        <authorList>
            <person name="Harris T.M."/>
            <person name="Price E.P."/>
            <person name="Sarovich D.S."/>
            <person name="Norskov-Lauritsen N."/>
            <person name="Beissbarth J."/>
            <person name="Chang A.B."/>
            <person name="Smith-Vaughan H.C."/>
        </authorList>
    </citation>
    <scope>NUCLEOTIDE SEQUENCE [LARGE SCALE GENOMIC DNA]</scope>
    <source>
        <strain evidence="2 3">60982 B Hi-1</strain>
    </source>
</reference>
<dbReference type="AlphaFoldDB" id="A0A502LF86"/>
<dbReference type="EMBL" id="SDPD01000002">
    <property type="protein sequence ID" value="TPH22888.1"/>
    <property type="molecule type" value="Genomic_DNA"/>
</dbReference>
<protein>
    <recommendedName>
        <fullName evidence="4">Phage protein D</fullName>
    </recommendedName>
</protein>
<proteinExistence type="predicted"/>
<dbReference type="RefSeq" id="WP_140526984.1">
    <property type="nucleotide sequence ID" value="NZ_SDPD01000002.1"/>
</dbReference>
<dbReference type="InterPro" id="IPR054496">
    <property type="entry name" value="E217_GP41"/>
</dbReference>
<dbReference type="NCBIfam" id="NF047561">
    <property type="entry name" value="orf58_phage_fam"/>
    <property type="match status" value="1"/>
</dbReference>
<feature type="region of interest" description="Disordered" evidence="1">
    <location>
        <begin position="270"/>
        <end position="294"/>
    </location>
</feature>
<organism evidence="2 3">
    <name type="scientific">Haemophilus haemolyticus</name>
    <dbReference type="NCBI Taxonomy" id="726"/>
    <lineage>
        <taxon>Bacteria</taxon>
        <taxon>Pseudomonadati</taxon>
        <taxon>Pseudomonadota</taxon>
        <taxon>Gammaproteobacteria</taxon>
        <taxon>Pasteurellales</taxon>
        <taxon>Pasteurellaceae</taxon>
        <taxon>Haemophilus</taxon>
    </lineage>
</organism>
<dbReference type="Proteomes" id="UP000316282">
    <property type="component" value="Unassembled WGS sequence"/>
</dbReference>